<dbReference type="OrthoDB" id="10254221at2759"/>
<gene>
    <name evidence="1" type="ORF">PPNO1_LOCUS4084</name>
</gene>
<sequence>MPRNVCVTAADGQTGHLIAELLLTQPFSDKVDSVTALALDPESPRAKALAHLGATVESKCDTLCLVPPAHEDKFDIARELIVAAKEADVQNTLLISAAGCEYADPAKQPRLREFIDLECLFMESKGDMDTAVGHSPCIIRYALLCPKLCDGDELATAASQTLGIDLKYDEISPSEAKKVLKAQSESDASEQEYLLEYYTLVREGKTNYISTNAFHDVTGAHPTEPEEFFKIYKNEFKPAKRAKHNHH</sequence>
<comment type="caution">
    <text evidence="1">The sequence shown here is derived from an EMBL/GenBank/DDBJ whole genome shotgun (WGS) entry which is preliminary data.</text>
</comment>
<dbReference type="InterPro" id="IPR036291">
    <property type="entry name" value="NAD(P)-bd_dom_sf"/>
</dbReference>
<proteinExistence type="predicted"/>
<dbReference type="SUPFAM" id="SSF51735">
    <property type="entry name" value="NAD(P)-binding Rossmann-fold domains"/>
    <property type="match status" value="1"/>
</dbReference>
<dbReference type="AlphaFoldDB" id="A0A9P1MAE8"/>
<protein>
    <recommendedName>
        <fullName evidence="3">NAD(P)-binding domain-containing protein</fullName>
    </recommendedName>
</protein>
<dbReference type="Gene3D" id="3.40.50.720">
    <property type="entry name" value="NAD(P)-binding Rossmann-like Domain"/>
    <property type="match status" value="2"/>
</dbReference>
<organism evidence="1 2">
    <name type="scientific">Parascedosporium putredinis</name>
    <dbReference type="NCBI Taxonomy" id="1442378"/>
    <lineage>
        <taxon>Eukaryota</taxon>
        <taxon>Fungi</taxon>
        <taxon>Dikarya</taxon>
        <taxon>Ascomycota</taxon>
        <taxon>Pezizomycotina</taxon>
        <taxon>Sordariomycetes</taxon>
        <taxon>Hypocreomycetidae</taxon>
        <taxon>Microascales</taxon>
        <taxon>Microascaceae</taxon>
        <taxon>Parascedosporium</taxon>
    </lineage>
</organism>
<keyword evidence="2" id="KW-1185">Reference proteome</keyword>
<name>A0A9P1MAE8_9PEZI</name>
<dbReference type="EMBL" id="CALLCH030000011">
    <property type="protein sequence ID" value="CAI4214354.1"/>
    <property type="molecule type" value="Genomic_DNA"/>
</dbReference>
<dbReference type="InterPro" id="IPR051604">
    <property type="entry name" value="Ergot_Alk_Oxidoreductase"/>
</dbReference>
<dbReference type="PANTHER" id="PTHR43162:SF1">
    <property type="entry name" value="PRESTALK A DIFFERENTIATION PROTEIN A"/>
    <property type="match status" value="1"/>
</dbReference>
<reference evidence="1" key="1">
    <citation type="submission" date="2022-11" db="EMBL/GenBank/DDBJ databases">
        <authorList>
            <person name="Scott C."/>
            <person name="Bruce N."/>
        </authorList>
    </citation>
    <scope>NUCLEOTIDE SEQUENCE</scope>
</reference>
<evidence type="ECO:0000313" key="2">
    <source>
        <dbReference type="Proteomes" id="UP000838763"/>
    </source>
</evidence>
<accession>A0A9P1MAE8</accession>
<evidence type="ECO:0000313" key="1">
    <source>
        <dbReference type="EMBL" id="CAI4214354.1"/>
    </source>
</evidence>
<dbReference type="PANTHER" id="PTHR43162">
    <property type="match status" value="1"/>
</dbReference>
<evidence type="ECO:0008006" key="3">
    <source>
        <dbReference type="Google" id="ProtNLM"/>
    </source>
</evidence>
<dbReference type="Proteomes" id="UP000838763">
    <property type="component" value="Unassembled WGS sequence"/>
</dbReference>